<feature type="compositionally biased region" description="Basic and acidic residues" evidence="1">
    <location>
        <begin position="583"/>
        <end position="593"/>
    </location>
</feature>
<feature type="region of interest" description="Disordered" evidence="1">
    <location>
        <begin position="554"/>
        <end position="593"/>
    </location>
</feature>
<gene>
    <name evidence="2" type="ORF">AALO_G00016070</name>
</gene>
<feature type="region of interest" description="Disordered" evidence="1">
    <location>
        <begin position="836"/>
        <end position="885"/>
    </location>
</feature>
<accession>A0AAV6HGP9</accession>
<feature type="compositionally biased region" description="Basic residues" evidence="1">
    <location>
        <begin position="1050"/>
        <end position="1059"/>
    </location>
</feature>
<proteinExistence type="predicted"/>
<feature type="region of interest" description="Disordered" evidence="1">
    <location>
        <begin position="696"/>
        <end position="722"/>
    </location>
</feature>
<feature type="compositionally biased region" description="Basic and acidic residues" evidence="1">
    <location>
        <begin position="554"/>
        <end position="572"/>
    </location>
</feature>
<reference evidence="2 3" key="1">
    <citation type="submission" date="2020-10" db="EMBL/GenBank/DDBJ databases">
        <title>Chromosome-scale genome assembly of the Allis shad, Alosa alosa.</title>
        <authorList>
            <person name="Margot Z."/>
            <person name="Christophe K."/>
            <person name="Cabau C."/>
            <person name="Louis A."/>
            <person name="Berthelot C."/>
            <person name="Parey E."/>
            <person name="Roest Crollius H."/>
            <person name="Montfort J."/>
            <person name="Robinson-Rechavi M."/>
            <person name="Bucao C."/>
            <person name="Bouchez O."/>
            <person name="Gislard M."/>
            <person name="Lluch J."/>
            <person name="Milhes M."/>
            <person name="Lampietro C."/>
            <person name="Lopez Roques C."/>
            <person name="Donnadieu C."/>
            <person name="Braasch I."/>
            <person name="Desvignes T."/>
            <person name="Postlethwait J."/>
            <person name="Bobe J."/>
            <person name="Guiguen Y."/>
        </authorList>
    </citation>
    <scope>NUCLEOTIDE SEQUENCE [LARGE SCALE GENOMIC DNA]</scope>
    <source>
        <strain evidence="2">M-15738</strain>
        <tissue evidence="2">Blood</tissue>
    </source>
</reference>
<organism evidence="2 3">
    <name type="scientific">Alosa alosa</name>
    <name type="common">allis shad</name>
    <dbReference type="NCBI Taxonomy" id="278164"/>
    <lineage>
        <taxon>Eukaryota</taxon>
        <taxon>Metazoa</taxon>
        <taxon>Chordata</taxon>
        <taxon>Craniata</taxon>
        <taxon>Vertebrata</taxon>
        <taxon>Euteleostomi</taxon>
        <taxon>Actinopterygii</taxon>
        <taxon>Neopterygii</taxon>
        <taxon>Teleostei</taxon>
        <taxon>Clupei</taxon>
        <taxon>Clupeiformes</taxon>
        <taxon>Clupeoidei</taxon>
        <taxon>Clupeidae</taxon>
        <taxon>Alosa</taxon>
    </lineage>
</organism>
<evidence type="ECO:0000256" key="1">
    <source>
        <dbReference type="SAM" id="MobiDB-lite"/>
    </source>
</evidence>
<feature type="compositionally biased region" description="Polar residues" evidence="1">
    <location>
        <begin position="866"/>
        <end position="885"/>
    </location>
</feature>
<feature type="compositionally biased region" description="Acidic residues" evidence="1">
    <location>
        <begin position="36"/>
        <end position="45"/>
    </location>
</feature>
<feature type="compositionally biased region" description="Acidic residues" evidence="1">
    <location>
        <begin position="159"/>
        <end position="172"/>
    </location>
</feature>
<feature type="compositionally biased region" description="Basic and acidic residues" evidence="1">
    <location>
        <begin position="365"/>
        <end position="375"/>
    </location>
</feature>
<dbReference type="InterPro" id="IPR052655">
    <property type="entry name" value="AKNA_Centrosome-Trans_reg"/>
</dbReference>
<dbReference type="PANTHER" id="PTHR21510:SF16">
    <property type="entry name" value="PROTEIN AKNAD1"/>
    <property type="match status" value="1"/>
</dbReference>
<feature type="compositionally biased region" description="Pro residues" evidence="1">
    <location>
        <begin position="701"/>
        <end position="717"/>
    </location>
</feature>
<name>A0AAV6HGP9_9TELE</name>
<feature type="region of interest" description="Disordered" evidence="1">
    <location>
        <begin position="93"/>
        <end position="172"/>
    </location>
</feature>
<dbReference type="EMBL" id="JADWDJ010000001">
    <property type="protein sequence ID" value="KAG5286545.1"/>
    <property type="molecule type" value="Genomic_DNA"/>
</dbReference>
<feature type="compositionally biased region" description="Basic and acidic residues" evidence="1">
    <location>
        <begin position="1251"/>
        <end position="1261"/>
    </location>
</feature>
<feature type="region of interest" description="Disordered" evidence="1">
    <location>
        <begin position="346"/>
        <end position="391"/>
    </location>
</feature>
<evidence type="ECO:0000313" key="2">
    <source>
        <dbReference type="EMBL" id="KAG5286545.1"/>
    </source>
</evidence>
<dbReference type="PANTHER" id="PTHR21510">
    <property type="entry name" value="AKNA DOMAIN-CONTAINING PROTEIN"/>
    <property type="match status" value="1"/>
</dbReference>
<comment type="caution">
    <text evidence="2">The sequence shown here is derived from an EMBL/GenBank/DDBJ whole genome shotgun (WGS) entry which is preliminary data.</text>
</comment>
<feature type="compositionally biased region" description="Acidic residues" evidence="1">
    <location>
        <begin position="102"/>
        <end position="113"/>
    </location>
</feature>
<feature type="region of interest" description="Disordered" evidence="1">
    <location>
        <begin position="1"/>
        <end position="49"/>
    </location>
</feature>
<feature type="region of interest" description="Disordered" evidence="1">
    <location>
        <begin position="1034"/>
        <end position="1161"/>
    </location>
</feature>
<sequence>MNRPTPTEPNCKHKEAGSVTASRNALGRSMEGAPENLDDEAEADEERPSSILWERCIQQSIFVDISEDDSLHFSDLQPGSFNICLNQDSEVSESSIKISENTELDSSDEEDKEFAETSVTTSSGGSGTGSSSIKDSATHLSRTAGKTPMSSKRKQMWGYDDDPVNTSDEDQEDLPYDGDLIKQGYLNDAQRKTSDKEEQIMNNCENISEKTATDLNIMDSQLPNSGVDGPLVNSAGGKEWCTDQREPEEAVPTSNKPQHVRGTLISDLLLRHFTQEHLLNATMFIDAETLPDVSLMESLDDTVVSMVSQLVPRQEEAVSGLSNGNRDDGQEEDEVISGDGILETLEQGDVSGQLGPGSERSSGSESKRNSPELRHRSSSPQPANAEDSIQRCPLVRTRSFSELKYGQGQVHYPLPDFSKVAPKVKIPKASSAVRSVCPSPGILRAQSSPGMLAKSSASNMATMNVISRVLEDAIPPPEKLFFFREQEMCQGSVHHLQAEYDMLVTKNAEAENLIDQMRLGANIQARCEPSLQTSCSDKEEDIKGVGIDLCKFEDTERSTEPHQKGSDKDFAKVPEPSTAPPPKTKEQSEGEKMTSELMAIISQFGVKVAEFKNGVSTMSISIEEQQMVFKSITDAQDQLERNYMAKKEEHRALEMRSYMGIARNTGEFDPDKQVEGEIFRIGMLLEDVKEQIDTNVCQSFSPPPSTSTPAPPSPQPPLHEEMEPCFSTSVDECVQENGAGGDGQASAGSALNITGDSSISLQYSDTSLERLVYTLPTDEEEESLPAPTEDEDHGTLLASSVCSVTEDRLWDSVGPGLKQSLKSVCELSKRPLGGALSVSNGNTQDPLDQALSSVQKTVSPEIDSGFGSTDLSRPTSEQSQPQAHTQRLQLLLDHCSPLSMSGSDSEVSASLLQTTINTATIHRPKPLRITGTDQWLTRCQQDRPISCQDGGLNPLKEGATLASEQLTQLTREGRVSSFSRVPASVGTGTLPPSETQPHVCSCHNEAILTLQSEVANLKRELEERLSHLPHFSKQVAQLAQARPRQERRPKAQPRGHHRPSSSSRCTKSNSGSLKVDDWISSDMDQSKSKGTDSGGSDLSGNLQKSLNSSTSGFLGPQRKSQISASTRDRQWSPELPLFDSTRDTSQRQAYRTSYLPPAKGMEDVYGKDREMTCSVQPLQRPLRQVNYASSCSLPAGFKVLEGQSHSVPVQRRCSTQSDSALLPGCVFLRRTPASPLCSPRPQSSKGKHRNSKDEDISRTLDKAIEAARSMKHTTERMAKSLSADLAKAELQRKLRGLYPLENIPDTKP</sequence>
<feature type="compositionally biased region" description="Polar residues" evidence="1">
    <location>
        <begin position="1101"/>
        <end position="1125"/>
    </location>
</feature>
<keyword evidence="3" id="KW-1185">Reference proteome</keyword>
<feature type="compositionally biased region" description="Polar residues" evidence="1">
    <location>
        <begin position="837"/>
        <end position="858"/>
    </location>
</feature>
<dbReference type="Proteomes" id="UP000823561">
    <property type="component" value="Chromosome 1"/>
</dbReference>
<evidence type="ECO:0000313" key="3">
    <source>
        <dbReference type="Proteomes" id="UP000823561"/>
    </source>
</evidence>
<feature type="region of interest" description="Disordered" evidence="1">
    <location>
        <begin position="1233"/>
        <end position="1261"/>
    </location>
</feature>
<protein>
    <submittedName>
        <fullName evidence="2">Uncharacterized protein</fullName>
    </submittedName>
</protein>